<name>A0A1X7G3R4_9SPHN</name>
<proteinExistence type="predicted"/>
<accession>A0A1X7G3R4</accession>
<evidence type="ECO:0000313" key="2">
    <source>
        <dbReference type="Proteomes" id="UP000192934"/>
    </source>
</evidence>
<dbReference type="OrthoDB" id="7059994at2"/>
<sequence length="473" mass="53804">MYHDRMLAARGVAGWADTRLVEAIPVDRAPMEPKQDANASSGFLAPLGEWFDEDYDFTGPEGDAFADALLAQVEAIEVRKRARRQADVDNHQTFLRKLAANGFRAFRSYHPPLVAVQLAPHAYRGRAGWLNGVAMKRELELLREAGLVEINIGVWGEASTTYSVTPDFMIAAIRARLTGRNITHRLEPHRLVRLYRTNSDDGDLIAFEPDDQTRRWTEQIDAYNRFVAAQDVAMDLSSRDKARLLAQMNAGRREGIPRLKQPDLTNKSLFRQFNEGSFEAGGRLYGAWWINCPKEFRPMIRINGKPTVELDFSGCAVRMLYHEKGMAFEGDPYFLEALDACEREHDLRKSHFREGVKRLTQALINGCEGGSPERIRLTKEEAVRPYFKQSHVLEMIRAKHEPIAQSFQTGAWRWLQRADSDIALSVIHNLMEKGIVALPIHDSFIVAEGDKEALRLQMTVSYLDQFDHEPVIN</sequence>
<dbReference type="Proteomes" id="UP000192934">
    <property type="component" value="Chromosome I"/>
</dbReference>
<keyword evidence="2" id="KW-1185">Reference proteome</keyword>
<reference evidence="2" key="1">
    <citation type="submission" date="2017-04" db="EMBL/GenBank/DDBJ databases">
        <authorList>
            <person name="Varghese N."/>
            <person name="Submissions S."/>
        </authorList>
    </citation>
    <scope>NUCLEOTIDE SEQUENCE [LARGE SCALE GENOMIC DNA]</scope>
    <source>
        <strain evidence="2">Dd16</strain>
    </source>
</reference>
<dbReference type="RefSeq" id="WP_085217863.1">
    <property type="nucleotide sequence ID" value="NZ_LT840185.1"/>
</dbReference>
<organism evidence="1 2">
    <name type="scientific">Allosphingosinicella indica</name>
    <dbReference type="NCBI Taxonomy" id="941907"/>
    <lineage>
        <taxon>Bacteria</taxon>
        <taxon>Pseudomonadati</taxon>
        <taxon>Pseudomonadota</taxon>
        <taxon>Alphaproteobacteria</taxon>
        <taxon>Sphingomonadales</taxon>
        <taxon>Sphingomonadaceae</taxon>
        <taxon>Allosphingosinicella</taxon>
    </lineage>
</organism>
<dbReference type="STRING" id="941907.SAMN06295910_1091"/>
<evidence type="ECO:0000313" key="1">
    <source>
        <dbReference type="EMBL" id="SMF63519.1"/>
    </source>
</evidence>
<gene>
    <name evidence="1" type="ORF">SAMN06295910_1091</name>
</gene>
<dbReference type="AlphaFoldDB" id="A0A1X7G3R4"/>
<protein>
    <submittedName>
        <fullName evidence="1">Uncharacterized protein</fullName>
    </submittedName>
</protein>
<dbReference type="EMBL" id="LT840185">
    <property type="protein sequence ID" value="SMF63519.1"/>
    <property type="molecule type" value="Genomic_DNA"/>
</dbReference>